<gene>
    <name evidence="2" type="ORF">AGLY_006778</name>
</gene>
<keyword evidence="1" id="KW-0812">Transmembrane</keyword>
<evidence type="ECO:0000256" key="1">
    <source>
        <dbReference type="SAM" id="Phobius"/>
    </source>
</evidence>
<keyword evidence="1" id="KW-0472">Membrane</keyword>
<organism evidence="2 3">
    <name type="scientific">Aphis glycines</name>
    <name type="common">Soybean aphid</name>
    <dbReference type="NCBI Taxonomy" id="307491"/>
    <lineage>
        <taxon>Eukaryota</taxon>
        <taxon>Metazoa</taxon>
        <taxon>Ecdysozoa</taxon>
        <taxon>Arthropoda</taxon>
        <taxon>Hexapoda</taxon>
        <taxon>Insecta</taxon>
        <taxon>Pterygota</taxon>
        <taxon>Neoptera</taxon>
        <taxon>Paraneoptera</taxon>
        <taxon>Hemiptera</taxon>
        <taxon>Sternorrhyncha</taxon>
        <taxon>Aphidomorpha</taxon>
        <taxon>Aphidoidea</taxon>
        <taxon>Aphididae</taxon>
        <taxon>Aphidini</taxon>
        <taxon>Aphis</taxon>
        <taxon>Aphis</taxon>
    </lineage>
</organism>
<keyword evidence="3" id="KW-1185">Reference proteome</keyword>
<sequence>MSGLSKIIYIILSLANSKMTLQILFFFFFCESSSSSSSVFKSVDKSSSSPSSPISMFSSMNSSLTSSTDNNSSSITSNSNVVLVTNCIGTKYTKYTSHSGGTSSIRAGILTHKVDIILGLILNIILTTIQIKQKNQKSCSDVVCTCELSRSLGFNQLLDHTLSLEFHQLKTYDLMTFFKGILIIIPIVELQSIIKKNLIQCANLKKKSNLKRQLIFVSYGQSDYISQYIINTLPRSEITLIL</sequence>
<protein>
    <submittedName>
        <fullName evidence="2">Uncharacterized protein</fullName>
    </submittedName>
</protein>
<evidence type="ECO:0000313" key="2">
    <source>
        <dbReference type="EMBL" id="KAE9536971.1"/>
    </source>
</evidence>
<proteinExistence type="predicted"/>
<reference evidence="2 3" key="1">
    <citation type="submission" date="2019-08" db="EMBL/GenBank/DDBJ databases">
        <title>The genome of the soybean aphid Biotype 1, its phylome, world population structure and adaptation to the North American continent.</title>
        <authorList>
            <person name="Giordano R."/>
            <person name="Donthu R.K."/>
            <person name="Hernandez A.G."/>
            <person name="Wright C.L."/>
            <person name="Zimin A.V."/>
        </authorList>
    </citation>
    <scope>NUCLEOTIDE SEQUENCE [LARGE SCALE GENOMIC DNA]</scope>
    <source>
        <tissue evidence="2">Whole aphids</tissue>
    </source>
</reference>
<keyword evidence="1" id="KW-1133">Transmembrane helix</keyword>
<name>A0A6G0TSJ4_APHGL</name>
<dbReference type="Proteomes" id="UP000475862">
    <property type="component" value="Unassembled WGS sequence"/>
</dbReference>
<dbReference type="EMBL" id="VYZN01000019">
    <property type="protein sequence ID" value="KAE9536971.1"/>
    <property type="molecule type" value="Genomic_DNA"/>
</dbReference>
<accession>A0A6G0TSJ4</accession>
<comment type="caution">
    <text evidence="2">The sequence shown here is derived from an EMBL/GenBank/DDBJ whole genome shotgun (WGS) entry which is preliminary data.</text>
</comment>
<evidence type="ECO:0000313" key="3">
    <source>
        <dbReference type="Proteomes" id="UP000475862"/>
    </source>
</evidence>
<feature type="transmembrane region" description="Helical" evidence="1">
    <location>
        <begin position="7"/>
        <end position="29"/>
    </location>
</feature>
<dbReference type="AlphaFoldDB" id="A0A6G0TSJ4"/>